<feature type="transmembrane region" description="Helical" evidence="8">
    <location>
        <begin position="123"/>
        <end position="147"/>
    </location>
</feature>
<dbReference type="Gene3D" id="1.20.1250.20">
    <property type="entry name" value="MFS general substrate transporter like domains"/>
    <property type="match status" value="1"/>
</dbReference>
<dbReference type="InterPro" id="IPR036259">
    <property type="entry name" value="MFS_trans_sf"/>
</dbReference>
<keyword evidence="5 8" id="KW-1133">Transmembrane helix</keyword>
<comment type="similarity">
    <text evidence="2">Belongs to the major facilitator superfamily.</text>
</comment>
<accession>A0A6V8LER0</accession>
<proteinExistence type="inferred from homology"/>
<feature type="region of interest" description="Disordered" evidence="7">
    <location>
        <begin position="177"/>
        <end position="204"/>
    </location>
</feature>
<dbReference type="RefSeq" id="WP_218577540.1">
    <property type="nucleotide sequence ID" value="NZ_BLPG01000001.1"/>
</dbReference>
<evidence type="ECO:0000256" key="5">
    <source>
        <dbReference type="ARBA" id="ARBA00022989"/>
    </source>
</evidence>
<gene>
    <name evidence="10" type="ORF">Prum_077920</name>
</gene>
<evidence type="ECO:0000256" key="1">
    <source>
        <dbReference type="ARBA" id="ARBA00004651"/>
    </source>
</evidence>
<dbReference type="PANTHER" id="PTHR23514">
    <property type="entry name" value="BYPASS OF STOP CODON PROTEIN 6"/>
    <property type="match status" value="1"/>
</dbReference>
<evidence type="ECO:0000313" key="10">
    <source>
        <dbReference type="EMBL" id="GFJ94150.1"/>
    </source>
</evidence>
<feature type="domain" description="Major facilitator superfamily (MFS) profile" evidence="9">
    <location>
        <begin position="1"/>
        <end position="204"/>
    </location>
</feature>
<evidence type="ECO:0000256" key="4">
    <source>
        <dbReference type="ARBA" id="ARBA00022692"/>
    </source>
</evidence>
<comment type="caution">
    <text evidence="10">The sequence shown here is derived from an EMBL/GenBank/DDBJ whole genome shotgun (WGS) entry which is preliminary data.</text>
</comment>
<evidence type="ECO:0000259" key="9">
    <source>
        <dbReference type="PROSITE" id="PS50850"/>
    </source>
</evidence>
<dbReference type="InterPro" id="IPR011701">
    <property type="entry name" value="MFS"/>
</dbReference>
<dbReference type="Pfam" id="PF07690">
    <property type="entry name" value="MFS_1"/>
    <property type="match status" value="1"/>
</dbReference>
<dbReference type="SUPFAM" id="SSF103473">
    <property type="entry name" value="MFS general substrate transporter"/>
    <property type="match status" value="1"/>
</dbReference>
<evidence type="ECO:0000256" key="2">
    <source>
        <dbReference type="ARBA" id="ARBA00008335"/>
    </source>
</evidence>
<evidence type="ECO:0000256" key="8">
    <source>
        <dbReference type="SAM" id="Phobius"/>
    </source>
</evidence>
<feature type="transmembrane region" description="Helical" evidence="8">
    <location>
        <begin position="93"/>
        <end position="111"/>
    </location>
</feature>
<evidence type="ECO:0000313" key="11">
    <source>
        <dbReference type="Proteomes" id="UP000482960"/>
    </source>
</evidence>
<comment type="subcellular location">
    <subcellularLocation>
        <location evidence="1">Cell membrane</location>
        <topology evidence="1">Multi-pass membrane protein</topology>
    </subcellularLocation>
</comment>
<evidence type="ECO:0000256" key="3">
    <source>
        <dbReference type="ARBA" id="ARBA00022448"/>
    </source>
</evidence>
<organism evidence="10 11">
    <name type="scientific">Phytohabitans rumicis</name>
    <dbReference type="NCBI Taxonomy" id="1076125"/>
    <lineage>
        <taxon>Bacteria</taxon>
        <taxon>Bacillati</taxon>
        <taxon>Actinomycetota</taxon>
        <taxon>Actinomycetes</taxon>
        <taxon>Micromonosporales</taxon>
        <taxon>Micromonosporaceae</taxon>
    </lineage>
</organism>
<dbReference type="InterPro" id="IPR051788">
    <property type="entry name" value="MFS_Transporter"/>
</dbReference>
<evidence type="ECO:0000256" key="6">
    <source>
        <dbReference type="ARBA" id="ARBA00023136"/>
    </source>
</evidence>
<keyword evidence="3" id="KW-0813">Transport</keyword>
<name>A0A6V8LER0_9ACTN</name>
<keyword evidence="6 8" id="KW-0472">Membrane</keyword>
<protein>
    <recommendedName>
        <fullName evidence="9">Major facilitator superfamily (MFS) profile domain-containing protein</fullName>
    </recommendedName>
</protein>
<evidence type="ECO:0000256" key="7">
    <source>
        <dbReference type="SAM" id="MobiDB-lite"/>
    </source>
</evidence>
<reference evidence="10 11" key="1">
    <citation type="submission" date="2020-03" db="EMBL/GenBank/DDBJ databases">
        <title>Whole genome shotgun sequence of Phytohabitans rumicis NBRC 108638.</title>
        <authorList>
            <person name="Komaki H."/>
            <person name="Tamura T."/>
        </authorList>
    </citation>
    <scope>NUCLEOTIDE SEQUENCE [LARGE SCALE GENOMIC DNA]</scope>
    <source>
        <strain evidence="10 11">NBRC 108638</strain>
    </source>
</reference>
<dbReference type="PROSITE" id="PS50850">
    <property type="entry name" value="MFS"/>
    <property type="match status" value="1"/>
</dbReference>
<feature type="transmembrane region" description="Helical" evidence="8">
    <location>
        <begin position="153"/>
        <end position="171"/>
    </location>
</feature>
<sequence>MKWFGVVSACVAFVLIGALQALYGPALSAFRADFGISVPAAGLALSAHFVGGIAGVLGYARSPWPGTGKLAASLVAMAAGAAGVALAPTWPLALVAAFVAGVGFGGIDYGCNDMFARAFQRRGSAMLNVLNAHFGVGAIAGPLLIGLLGPDRYPAIFLGFAAVSLLLLAGLRGTAEAPTAEPAPPPPRRASGNEGCWPRSSCST</sequence>
<dbReference type="EMBL" id="BLPG01000001">
    <property type="protein sequence ID" value="GFJ94150.1"/>
    <property type="molecule type" value="Genomic_DNA"/>
</dbReference>
<keyword evidence="11" id="KW-1185">Reference proteome</keyword>
<dbReference type="InterPro" id="IPR020846">
    <property type="entry name" value="MFS_dom"/>
</dbReference>
<reference evidence="10 11" key="2">
    <citation type="submission" date="2020-03" db="EMBL/GenBank/DDBJ databases">
        <authorList>
            <person name="Ichikawa N."/>
            <person name="Kimura A."/>
            <person name="Kitahashi Y."/>
            <person name="Uohara A."/>
        </authorList>
    </citation>
    <scope>NUCLEOTIDE SEQUENCE [LARGE SCALE GENOMIC DNA]</scope>
    <source>
        <strain evidence="10 11">NBRC 108638</strain>
    </source>
</reference>
<dbReference type="PANTHER" id="PTHR23514:SF3">
    <property type="entry name" value="BYPASS OF STOP CODON PROTEIN 6"/>
    <property type="match status" value="1"/>
</dbReference>
<dbReference type="AlphaFoldDB" id="A0A6V8LER0"/>
<dbReference type="GO" id="GO:0005886">
    <property type="term" value="C:plasma membrane"/>
    <property type="evidence" value="ECO:0007669"/>
    <property type="project" value="UniProtKB-SubCell"/>
</dbReference>
<feature type="transmembrane region" description="Helical" evidence="8">
    <location>
        <begin position="37"/>
        <end position="58"/>
    </location>
</feature>
<keyword evidence="4 8" id="KW-0812">Transmembrane</keyword>
<dbReference type="GO" id="GO:0022857">
    <property type="term" value="F:transmembrane transporter activity"/>
    <property type="evidence" value="ECO:0007669"/>
    <property type="project" value="InterPro"/>
</dbReference>
<dbReference type="Proteomes" id="UP000482960">
    <property type="component" value="Unassembled WGS sequence"/>
</dbReference>